<dbReference type="AlphaFoldDB" id="M7PJ76"/>
<dbReference type="NCBIfam" id="TIGR01175">
    <property type="entry name" value="pilM"/>
    <property type="match status" value="1"/>
</dbReference>
<dbReference type="Gene3D" id="3.30.1490.300">
    <property type="match status" value="1"/>
</dbReference>
<proteinExistence type="predicted"/>
<dbReference type="InterPro" id="IPR005883">
    <property type="entry name" value="PilM"/>
</dbReference>
<dbReference type="GO" id="GO:0051301">
    <property type="term" value="P:cell division"/>
    <property type="evidence" value="ECO:0007669"/>
    <property type="project" value="InterPro"/>
</dbReference>
<dbReference type="eggNOG" id="COG4972">
    <property type="taxonomic scope" value="Bacteria"/>
</dbReference>
<dbReference type="OrthoDB" id="9773403at2"/>
<dbReference type="EMBL" id="APHR01000010">
    <property type="protein sequence ID" value="EMR13940.1"/>
    <property type="molecule type" value="Genomic_DNA"/>
</dbReference>
<evidence type="ECO:0000313" key="3">
    <source>
        <dbReference type="Proteomes" id="UP000012019"/>
    </source>
</evidence>
<dbReference type="InterPro" id="IPR003494">
    <property type="entry name" value="SHS2_FtsA"/>
</dbReference>
<dbReference type="CDD" id="cd24049">
    <property type="entry name" value="ASKHA_NBD_PilM"/>
    <property type="match status" value="1"/>
</dbReference>
<dbReference type="PANTHER" id="PTHR32432:SF3">
    <property type="entry name" value="ETHANOLAMINE UTILIZATION PROTEIN EUTJ"/>
    <property type="match status" value="1"/>
</dbReference>
<dbReference type="InterPro" id="IPR050696">
    <property type="entry name" value="FtsA/MreB"/>
</dbReference>
<sequence>MFGPKRTPLLGIDISSSVVKLLELSKKGDKFTVESYAVEPLPVNAVVESRIENKNEVAGAIKRAIKRSGTKTKEAAVAVSANSAITKTVSFPASLSERELEENVILEAQNYIPYPLEEVRLDFEVLGTSAADPNAVDVLLAASRRENVDARTDVLEEAGLKPKLVDVEAYTIENAFELIAMQLPQMGQGLTVAVADVGATLTTLYVLVNGKIVFTREQTFGGRMLTEDIERYYGMSYQEAGRAKKDNSLPDDYGPKVLEPFKRSMAMTVTRALQFFFSASTQYQTIDHIILAGGCASITGVDKILEQETGTSTSVANPFADMVISPRVKVQALSNDAPSMLIAAGLAMRSFD</sequence>
<dbReference type="PIRSF" id="PIRSF019169">
    <property type="entry name" value="PilM"/>
    <property type="match status" value="1"/>
</dbReference>
<dbReference type="SMART" id="SM00842">
    <property type="entry name" value="FtsA"/>
    <property type="match status" value="1"/>
</dbReference>
<dbReference type="Gene3D" id="3.30.420.40">
    <property type="match status" value="2"/>
</dbReference>
<organism evidence="2 3">
    <name type="scientific">Methylophaga lonarensis MPL</name>
    <dbReference type="NCBI Taxonomy" id="1286106"/>
    <lineage>
        <taxon>Bacteria</taxon>
        <taxon>Pseudomonadati</taxon>
        <taxon>Pseudomonadota</taxon>
        <taxon>Gammaproteobacteria</taxon>
        <taxon>Thiotrichales</taxon>
        <taxon>Piscirickettsiaceae</taxon>
        <taxon>Methylophaga</taxon>
    </lineage>
</organism>
<gene>
    <name evidence="2" type="ORF">MPL1_02208</name>
</gene>
<dbReference type="PANTHER" id="PTHR32432">
    <property type="entry name" value="CELL DIVISION PROTEIN FTSA-RELATED"/>
    <property type="match status" value="1"/>
</dbReference>
<dbReference type="Proteomes" id="UP000012019">
    <property type="component" value="Unassembled WGS sequence"/>
</dbReference>
<dbReference type="InterPro" id="IPR043129">
    <property type="entry name" value="ATPase_NBD"/>
</dbReference>
<reference evidence="2 3" key="1">
    <citation type="journal article" date="2013" name="Genome Announc.">
        <title>Draft Genome Sequence of Methylophaga lonarensis MPLT, a Haloalkaliphilic (Non-Methane-Utilizing) Methylotroph.</title>
        <authorList>
            <person name="Shetty S.A."/>
            <person name="Marathe N.P."/>
            <person name="Munot H."/>
            <person name="Antony C.P."/>
            <person name="Dhotre D.P."/>
            <person name="Murrell J.C."/>
            <person name="Shouche Y.S."/>
        </authorList>
    </citation>
    <scope>NUCLEOTIDE SEQUENCE [LARGE SCALE GENOMIC DNA]</scope>
    <source>
        <strain evidence="2 3">MPL</strain>
    </source>
</reference>
<accession>M7PJ76</accession>
<dbReference type="PATRIC" id="fig|1286106.3.peg.444"/>
<name>M7PJ76_9GAMM</name>
<dbReference type="SUPFAM" id="SSF53067">
    <property type="entry name" value="Actin-like ATPase domain"/>
    <property type="match status" value="2"/>
</dbReference>
<comment type="caution">
    <text evidence="2">The sequence shown here is derived from an EMBL/GenBank/DDBJ whole genome shotgun (WGS) entry which is preliminary data.</text>
</comment>
<keyword evidence="3" id="KW-1185">Reference proteome</keyword>
<dbReference type="RefSeq" id="WP_009725486.1">
    <property type="nucleotide sequence ID" value="NZ_APHR01000010.1"/>
</dbReference>
<dbReference type="Pfam" id="PF11104">
    <property type="entry name" value="PilM_2"/>
    <property type="match status" value="1"/>
</dbReference>
<feature type="domain" description="SHS2" evidence="1">
    <location>
        <begin position="9"/>
        <end position="176"/>
    </location>
</feature>
<dbReference type="STRING" id="1286106.MPL1_02208"/>
<evidence type="ECO:0000313" key="2">
    <source>
        <dbReference type="EMBL" id="EMR13940.1"/>
    </source>
</evidence>
<protein>
    <submittedName>
        <fullName evidence="2">Type IV pilus biogenesis protein PilM</fullName>
    </submittedName>
</protein>
<evidence type="ECO:0000259" key="1">
    <source>
        <dbReference type="SMART" id="SM00842"/>
    </source>
</evidence>